<evidence type="ECO:0000256" key="6">
    <source>
        <dbReference type="SAM" id="MobiDB-lite"/>
    </source>
</evidence>
<protein>
    <submittedName>
        <fullName evidence="10">ComEC/Rec2 family competence protein</fullName>
    </submittedName>
</protein>
<dbReference type="PANTHER" id="PTHR30619">
    <property type="entry name" value="DNA INTERNALIZATION/COMPETENCE PROTEIN COMEC/REC2"/>
    <property type="match status" value="1"/>
</dbReference>
<organism evidence="10 11">
    <name type="scientific">Rhizobium oryzicola</name>
    <dbReference type="NCBI Taxonomy" id="1232668"/>
    <lineage>
        <taxon>Bacteria</taxon>
        <taxon>Pseudomonadati</taxon>
        <taxon>Pseudomonadota</taxon>
        <taxon>Alphaproteobacteria</taxon>
        <taxon>Hyphomicrobiales</taxon>
        <taxon>Rhizobiaceae</taxon>
        <taxon>Rhizobium/Agrobacterium group</taxon>
        <taxon>Rhizobium</taxon>
    </lineage>
</organism>
<feature type="region of interest" description="Disordered" evidence="6">
    <location>
        <begin position="1"/>
        <end position="36"/>
    </location>
</feature>
<feature type="region of interest" description="Disordered" evidence="6">
    <location>
        <begin position="658"/>
        <end position="691"/>
    </location>
</feature>
<evidence type="ECO:0000256" key="4">
    <source>
        <dbReference type="ARBA" id="ARBA00022989"/>
    </source>
</evidence>
<evidence type="ECO:0000256" key="5">
    <source>
        <dbReference type="ARBA" id="ARBA00023136"/>
    </source>
</evidence>
<feature type="domain" description="DUF4131" evidence="9">
    <location>
        <begin position="93"/>
        <end position="248"/>
    </location>
</feature>
<feature type="transmembrane region" description="Helical" evidence="7">
    <location>
        <begin position="564"/>
        <end position="581"/>
    </location>
</feature>
<feature type="transmembrane region" description="Helical" evidence="7">
    <location>
        <begin position="354"/>
        <end position="373"/>
    </location>
</feature>
<dbReference type="Proteomes" id="UP001169006">
    <property type="component" value="Unassembled WGS sequence"/>
</dbReference>
<dbReference type="EMBL" id="JAUKWQ010000005">
    <property type="protein sequence ID" value="MDO1583918.1"/>
    <property type="molecule type" value="Genomic_DNA"/>
</dbReference>
<gene>
    <name evidence="10" type="ORF">Q2T52_17690</name>
</gene>
<dbReference type="InterPro" id="IPR004477">
    <property type="entry name" value="ComEC_N"/>
</dbReference>
<reference evidence="10" key="2">
    <citation type="submission" date="2023-07" db="EMBL/GenBank/DDBJ databases">
        <authorList>
            <person name="Sun H."/>
        </authorList>
    </citation>
    <scope>NUCLEOTIDE SEQUENCE</scope>
    <source>
        <strain evidence="10">05753</strain>
    </source>
</reference>
<dbReference type="NCBIfam" id="TIGR00360">
    <property type="entry name" value="ComEC_N-term"/>
    <property type="match status" value="1"/>
</dbReference>
<proteinExistence type="predicted"/>
<feature type="transmembrane region" description="Helical" evidence="7">
    <location>
        <begin position="500"/>
        <end position="525"/>
    </location>
</feature>
<dbReference type="RefSeq" id="WP_302078128.1">
    <property type="nucleotide sequence ID" value="NZ_JAUKWQ010000005.1"/>
</dbReference>
<sequence>MRETAPELERDVEGPSRFGQSTPLSRPPNNGPSRPKQHRTIHVWAMLHDRLQRLVRCCANWVAEELDYGRAFLLLPVFMGFGAALWFVLPNDPFSWLNWAWAPGSALCWLAFRSRRYLIGTVLLIAVQIDLGMALASFDTYRADTQILDQAITTRVTGVVERRDADGEGRWRYLLRVTKTAQPELRRPPSRVTLIVRSKQPAYPSGTEITMLARLSPPSGPALPGLNDFAFSSFFDGSGAVGYAYGRPQVTRTADKGQGLDFVEWLFSVRAAVGDRIRAVVPGDAGAFAAALVTDERRAISPETVENLRVAGLAHIVAISGMNMALAAGIFFVGVRTGLALFPGFAQRYPVKKIAAAGALMMVTAYYAISGFGVSAERAYIMMAIMLGAVLFDKPLISLRNVALSALVILITDPATVIGPSFQMSFAATVALVAGYAAWSDWRGRRSGWSGPRPARSMAFAPLRLIWVLAVSDLTTSLIGGFSTAIFSIDHFHRMTTYGLVANVLAMPPITFIVTPAAVIGMLLMPLGLDAPFLKVMGWGLEFVIDIADMVASWGGDVAVGRQHPWFLGLGTAGFLLLVLLRTPLRLAGLPLIVGAIGLSWQFSRQPMPDLLVSDDGSLVGLVGTQAVATNRTKPANFIFEQWRHALILPPHAPPEVAKVETKTAATKRQKRDQSSEPEEPSDQPKTKKQGVDLKQAVAAFITASDAANPGIFNCVTKVGCFARTDTGVRISWLEDGRMTGTACDLSDIVVVPRAGFHSCRSGALLLSGETLRRTGALELSFNNTTVKQRWHAKAAMLNNDRPWSRHRAYDWRTDAYFRDIPEPVLALLNDSGG</sequence>
<keyword evidence="3 7" id="KW-0812">Transmembrane</keyword>
<dbReference type="Pfam" id="PF13567">
    <property type="entry name" value="DUF4131"/>
    <property type="match status" value="1"/>
</dbReference>
<feature type="domain" description="ComEC/Rec2-related protein" evidence="8">
    <location>
        <begin position="292"/>
        <end position="582"/>
    </location>
</feature>
<dbReference type="InterPro" id="IPR052159">
    <property type="entry name" value="Competence_DNA_uptake"/>
</dbReference>
<keyword evidence="11" id="KW-1185">Reference proteome</keyword>
<dbReference type="PANTHER" id="PTHR30619:SF1">
    <property type="entry name" value="RECOMBINATION PROTEIN 2"/>
    <property type="match status" value="1"/>
</dbReference>
<name>A0ABT8SZU3_9HYPH</name>
<keyword evidence="5 7" id="KW-0472">Membrane</keyword>
<dbReference type="InterPro" id="IPR025405">
    <property type="entry name" value="DUF4131"/>
</dbReference>
<feature type="transmembrane region" description="Helical" evidence="7">
    <location>
        <begin position="71"/>
        <end position="89"/>
    </location>
</feature>
<evidence type="ECO:0000259" key="9">
    <source>
        <dbReference type="Pfam" id="PF13567"/>
    </source>
</evidence>
<keyword evidence="4 7" id="KW-1133">Transmembrane helix</keyword>
<evidence type="ECO:0000256" key="2">
    <source>
        <dbReference type="ARBA" id="ARBA00022475"/>
    </source>
</evidence>
<evidence type="ECO:0000256" key="1">
    <source>
        <dbReference type="ARBA" id="ARBA00004651"/>
    </source>
</evidence>
<accession>A0ABT8SZU3</accession>
<keyword evidence="2" id="KW-1003">Cell membrane</keyword>
<evidence type="ECO:0000256" key="3">
    <source>
        <dbReference type="ARBA" id="ARBA00022692"/>
    </source>
</evidence>
<reference evidence="10" key="1">
    <citation type="journal article" date="2015" name="Int. J. Syst. Evol. Microbiol.">
        <title>Rhizobium oryzicola sp. nov., potential plant-growth-promoting endophytic bacteria isolated from rice roots.</title>
        <authorList>
            <person name="Zhang X.X."/>
            <person name="Gao J.S."/>
            <person name="Cao Y.H."/>
            <person name="Sheirdil R.A."/>
            <person name="Wang X.C."/>
            <person name="Zhang L."/>
        </authorList>
    </citation>
    <scope>NUCLEOTIDE SEQUENCE</scope>
    <source>
        <strain evidence="10">05753</strain>
    </source>
</reference>
<comment type="caution">
    <text evidence="10">The sequence shown here is derived from an EMBL/GenBank/DDBJ whole genome shotgun (WGS) entry which is preliminary data.</text>
</comment>
<feature type="compositionally biased region" description="Basic and acidic residues" evidence="6">
    <location>
        <begin position="1"/>
        <end position="14"/>
    </location>
</feature>
<dbReference type="Pfam" id="PF03772">
    <property type="entry name" value="Competence"/>
    <property type="match status" value="1"/>
</dbReference>
<feature type="transmembrane region" description="Helical" evidence="7">
    <location>
        <begin position="117"/>
        <end position="138"/>
    </location>
</feature>
<evidence type="ECO:0000313" key="11">
    <source>
        <dbReference type="Proteomes" id="UP001169006"/>
    </source>
</evidence>
<feature type="transmembrane region" description="Helical" evidence="7">
    <location>
        <begin position="588"/>
        <end position="604"/>
    </location>
</feature>
<feature type="transmembrane region" description="Helical" evidence="7">
    <location>
        <begin position="465"/>
        <end position="488"/>
    </location>
</feature>
<evidence type="ECO:0000259" key="8">
    <source>
        <dbReference type="Pfam" id="PF03772"/>
    </source>
</evidence>
<comment type="subcellular location">
    <subcellularLocation>
        <location evidence="1">Cell membrane</location>
        <topology evidence="1">Multi-pass membrane protein</topology>
    </subcellularLocation>
</comment>
<evidence type="ECO:0000313" key="10">
    <source>
        <dbReference type="EMBL" id="MDO1583918.1"/>
    </source>
</evidence>
<evidence type="ECO:0000256" key="7">
    <source>
        <dbReference type="SAM" id="Phobius"/>
    </source>
</evidence>
<feature type="transmembrane region" description="Helical" evidence="7">
    <location>
        <begin position="310"/>
        <end position="333"/>
    </location>
</feature>